<dbReference type="EMBL" id="FNDE01000001">
    <property type="protein sequence ID" value="SDG67539.1"/>
    <property type="molecule type" value="Genomic_DNA"/>
</dbReference>
<dbReference type="SUPFAM" id="SSF142913">
    <property type="entry name" value="YktB/PF0168-like"/>
    <property type="match status" value="1"/>
</dbReference>
<proteinExistence type="inferred from homology"/>
<dbReference type="InterPro" id="IPR009403">
    <property type="entry name" value="UPF0637"/>
</dbReference>
<dbReference type="Pfam" id="PF06335">
    <property type="entry name" value="DUF1054"/>
    <property type="match status" value="1"/>
</dbReference>
<dbReference type="Gene3D" id="3.30.930.20">
    <property type="entry name" value="Protein of unknown function DUF1054"/>
    <property type="match status" value="1"/>
</dbReference>
<dbReference type="HAMAP" id="MF_01851">
    <property type="entry name" value="UPF0637"/>
    <property type="match status" value="1"/>
</dbReference>
<evidence type="ECO:0000313" key="5">
    <source>
        <dbReference type="Proteomes" id="UP000826616"/>
    </source>
</evidence>
<reference evidence="2 5" key="2">
    <citation type="submission" date="2021-08" db="EMBL/GenBank/DDBJ databases">
        <title>Complete genome sequence of the strain Aneurinibacillus thermoaerophilus CCM 8960.</title>
        <authorList>
            <person name="Musilova J."/>
            <person name="Kourilova X."/>
            <person name="Pernicova I."/>
            <person name="Bezdicek M."/>
            <person name="Lengerova M."/>
            <person name="Obruca S."/>
            <person name="Sedlar K."/>
        </authorList>
    </citation>
    <scope>NUCLEOTIDE SEQUENCE [LARGE SCALE GENOMIC DNA]</scope>
    <source>
        <strain evidence="2 5">CCM 8960</strain>
    </source>
</reference>
<dbReference type="AlphaFoldDB" id="A0A1G7W6U6"/>
<dbReference type="RefSeq" id="WP_057898279.1">
    <property type="nucleotide sequence ID" value="NZ_CP080764.1"/>
</dbReference>
<evidence type="ECO:0000313" key="4">
    <source>
        <dbReference type="Proteomes" id="UP000198956"/>
    </source>
</evidence>
<comment type="similarity">
    <text evidence="1">Belongs to the UPF0637 family.</text>
</comment>
<dbReference type="OrthoDB" id="9812818at2"/>
<gene>
    <name evidence="2" type="ORF">K3F53_12340</name>
    <name evidence="3" type="ORF">SAMN04489735_100126</name>
</gene>
<dbReference type="InterPro" id="IPR053707">
    <property type="entry name" value="UPF0637_domain_sf"/>
</dbReference>
<keyword evidence="5" id="KW-1185">Reference proteome</keyword>
<sequence>MHSFTEQDFAVFAVPGLDARMKALRATIRPKLEELGKEIALFLSAETKDEMFYHVAKHARRTVHPPNDTWVAWAANKRGYKMLPHFQVGLWESHMFIWFAIIYECPIKPAFAERLEKEWTTIEKNIPKSFVWSFDHTKPDVFQHSQMDEDKAQEMIHKLKKNKKSEILCGITIDREKAIVMSGNELMKTVENTFRTLLPLYRLAKEAGGRLPSTQSFPVTEKATDYVQA</sequence>
<dbReference type="Proteomes" id="UP000198956">
    <property type="component" value="Unassembled WGS sequence"/>
</dbReference>
<organism evidence="3 4">
    <name type="scientific">Aneurinibacillus thermoaerophilus</name>
    <dbReference type="NCBI Taxonomy" id="143495"/>
    <lineage>
        <taxon>Bacteria</taxon>
        <taxon>Bacillati</taxon>
        <taxon>Bacillota</taxon>
        <taxon>Bacilli</taxon>
        <taxon>Bacillales</taxon>
        <taxon>Paenibacillaceae</taxon>
        <taxon>Aneurinibacillus group</taxon>
        <taxon>Aneurinibacillus</taxon>
    </lineage>
</organism>
<dbReference type="Proteomes" id="UP000826616">
    <property type="component" value="Chromosome"/>
</dbReference>
<reference evidence="3 4" key="1">
    <citation type="submission" date="2016-10" db="EMBL/GenBank/DDBJ databases">
        <authorList>
            <person name="de Groot N.N."/>
        </authorList>
    </citation>
    <scope>NUCLEOTIDE SEQUENCE [LARGE SCALE GENOMIC DNA]</scope>
    <source>
        <strain evidence="3 4">L 420-91</strain>
    </source>
</reference>
<evidence type="ECO:0000313" key="3">
    <source>
        <dbReference type="EMBL" id="SDG67539.1"/>
    </source>
</evidence>
<evidence type="ECO:0000313" key="2">
    <source>
        <dbReference type="EMBL" id="QYY41711.1"/>
    </source>
</evidence>
<name>A0A1G7W6U6_ANETH</name>
<dbReference type="EMBL" id="CP080764">
    <property type="protein sequence ID" value="QYY41711.1"/>
    <property type="molecule type" value="Genomic_DNA"/>
</dbReference>
<dbReference type="GeneID" id="97142163"/>
<dbReference type="PIRSF" id="PIRSF021332">
    <property type="entry name" value="DUF1054"/>
    <property type="match status" value="1"/>
</dbReference>
<accession>A0A1G7W6U6</accession>
<protein>
    <recommendedName>
        <fullName evidence="1">UPF0637 protein K3F53_12340</fullName>
    </recommendedName>
</protein>
<evidence type="ECO:0000256" key="1">
    <source>
        <dbReference type="HAMAP-Rule" id="MF_01851"/>
    </source>
</evidence>